<dbReference type="PANTHER" id="PTHR36115">
    <property type="entry name" value="PROLINE-RICH ANTIGEN HOMOLOG-RELATED"/>
    <property type="match status" value="1"/>
</dbReference>
<accession>A0A7X0SSF2</accession>
<keyword evidence="2" id="KW-1003">Cell membrane</keyword>
<evidence type="ECO:0000256" key="2">
    <source>
        <dbReference type="ARBA" id="ARBA00022475"/>
    </source>
</evidence>
<dbReference type="InterPro" id="IPR051791">
    <property type="entry name" value="Pra-immunoreactive"/>
</dbReference>
<feature type="transmembrane region" description="Helical" evidence="6">
    <location>
        <begin position="21"/>
        <end position="38"/>
    </location>
</feature>
<organism evidence="8 9">
    <name type="scientific">Cohnella zeiphila</name>
    <dbReference type="NCBI Taxonomy" id="2761120"/>
    <lineage>
        <taxon>Bacteria</taxon>
        <taxon>Bacillati</taxon>
        <taxon>Bacillota</taxon>
        <taxon>Bacilli</taxon>
        <taxon>Bacillales</taxon>
        <taxon>Paenibacillaceae</taxon>
        <taxon>Cohnella</taxon>
    </lineage>
</organism>
<dbReference type="Pfam" id="PF06271">
    <property type="entry name" value="RDD"/>
    <property type="match status" value="1"/>
</dbReference>
<feature type="transmembrane region" description="Helical" evidence="6">
    <location>
        <begin position="133"/>
        <end position="151"/>
    </location>
</feature>
<keyword evidence="3 6" id="KW-0812">Transmembrane</keyword>
<evidence type="ECO:0000256" key="5">
    <source>
        <dbReference type="ARBA" id="ARBA00023136"/>
    </source>
</evidence>
<feature type="domain" description="RDD" evidence="7">
    <location>
        <begin position="8"/>
        <end position="168"/>
    </location>
</feature>
<evidence type="ECO:0000313" key="9">
    <source>
        <dbReference type="Proteomes" id="UP000564644"/>
    </source>
</evidence>
<dbReference type="InterPro" id="IPR010432">
    <property type="entry name" value="RDD"/>
</dbReference>
<gene>
    <name evidence="8" type="ORF">H7C18_30690</name>
</gene>
<name>A0A7X0SSF2_9BACL</name>
<dbReference type="GO" id="GO:0005886">
    <property type="term" value="C:plasma membrane"/>
    <property type="evidence" value="ECO:0007669"/>
    <property type="project" value="UniProtKB-SubCell"/>
</dbReference>
<proteinExistence type="predicted"/>
<evidence type="ECO:0000313" key="8">
    <source>
        <dbReference type="EMBL" id="MBB6735290.1"/>
    </source>
</evidence>
<keyword evidence="5 6" id="KW-0472">Membrane</keyword>
<dbReference type="EMBL" id="JACJVO010000046">
    <property type="protein sequence ID" value="MBB6735290.1"/>
    <property type="molecule type" value="Genomic_DNA"/>
</dbReference>
<dbReference type="Proteomes" id="UP000564644">
    <property type="component" value="Unassembled WGS sequence"/>
</dbReference>
<evidence type="ECO:0000256" key="3">
    <source>
        <dbReference type="ARBA" id="ARBA00022692"/>
    </source>
</evidence>
<evidence type="ECO:0000256" key="1">
    <source>
        <dbReference type="ARBA" id="ARBA00004651"/>
    </source>
</evidence>
<evidence type="ECO:0000256" key="6">
    <source>
        <dbReference type="SAM" id="Phobius"/>
    </source>
</evidence>
<protein>
    <submittedName>
        <fullName evidence="8">RDD family protein</fullName>
    </submittedName>
</protein>
<sequence length="185" mass="20132">MRTSGENATIGRRLAAFLWDYALISGYLVCLVGLSYAAKPLLVPLFAGSPLKAEAVGFAFITLPVFLYFAICEASRAHASWGKRKTGIQVAGSDGGPIGLGRSLGRSALKFAPWELAHFTVWHLTRPSAVPDAVVNGLLIVVYILVFAYLLSPLWSRKRQTIYDRIAGTVVVTHGAPSNRKYKRP</sequence>
<dbReference type="RefSeq" id="WP_185132945.1">
    <property type="nucleotide sequence ID" value="NZ_JACJVO010000046.1"/>
</dbReference>
<feature type="transmembrane region" description="Helical" evidence="6">
    <location>
        <begin position="58"/>
        <end position="75"/>
    </location>
</feature>
<keyword evidence="9" id="KW-1185">Reference proteome</keyword>
<dbReference type="AlphaFoldDB" id="A0A7X0SSF2"/>
<comment type="subcellular location">
    <subcellularLocation>
        <location evidence="1">Cell membrane</location>
        <topology evidence="1">Multi-pass membrane protein</topology>
    </subcellularLocation>
</comment>
<reference evidence="8 9" key="1">
    <citation type="submission" date="2020-08" db="EMBL/GenBank/DDBJ databases">
        <title>Cohnella phylogeny.</title>
        <authorList>
            <person name="Dunlap C."/>
        </authorList>
    </citation>
    <scope>NUCLEOTIDE SEQUENCE [LARGE SCALE GENOMIC DNA]</scope>
    <source>
        <strain evidence="8 9">CBP 2801</strain>
    </source>
</reference>
<comment type="caution">
    <text evidence="8">The sequence shown here is derived from an EMBL/GenBank/DDBJ whole genome shotgun (WGS) entry which is preliminary data.</text>
</comment>
<evidence type="ECO:0000259" key="7">
    <source>
        <dbReference type="Pfam" id="PF06271"/>
    </source>
</evidence>
<evidence type="ECO:0000256" key="4">
    <source>
        <dbReference type="ARBA" id="ARBA00022989"/>
    </source>
</evidence>
<keyword evidence="4 6" id="KW-1133">Transmembrane helix</keyword>